<dbReference type="PRINTS" id="PR00598">
    <property type="entry name" value="HTHMARR"/>
</dbReference>
<dbReference type="GO" id="GO:0003700">
    <property type="term" value="F:DNA-binding transcription factor activity"/>
    <property type="evidence" value="ECO:0007669"/>
    <property type="project" value="InterPro"/>
</dbReference>
<dbReference type="InterPro" id="IPR000835">
    <property type="entry name" value="HTH_MarR-typ"/>
</dbReference>
<gene>
    <name evidence="2" type="ORF">HD594_003355</name>
</gene>
<organism evidence="2 3">
    <name type="scientific">Microbacterium thalassium</name>
    <dbReference type="NCBI Taxonomy" id="362649"/>
    <lineage>
        <taxon>Bacteria</taxon>
        <taxon>Bacillati</taxon>
        <taxon>Actinomycetota</taxon>
        <taxon>Actinomycetes</taxon>
        <taxon>Micrococcales</taxon>
        <taxon>Microbacteriaceae</taxon>
        <taxon>Microbacterium</taxon>
    </lineage>
</organism>
<dbReference type="GO" id="GO:0006950">
    <property type="term" value="P:response to stress"/>
    <property type="evidence" value="ECO:0007669"/>
    <property type="project" value="TreeGrafter"/>
</dbReference>
<dbReference type="Proteomes" id="UP000537775">
    <property type="component" value="Unassembled WGS sequence"/>
</dbReference>
<dbReference type="PROSITE" id="PS50995">
    <property type="entry name" value="HTH_MARR_2"/>
    <property type="match status" value="1"/>
</dbReference>
<dbReference type="PANTHER" id="PTHR33164:SF99">
    <property type="entry name" value="MARR FAMILY REGULATORY PROTEIN"/>
    <property type="match status" value="1"/>
</dbReference>
<dbReference type="RefSeq" id="WP_271171127.1">
    <property type="nucleotide sequence ID" value="NZ_BAAAJR010000001.1"/>
</dbReference>
<dbReference type="SMART" id="SM00347">
    <property type="entry name" value="HTH_MARR"/>
    <property type="match status" value="1"/>
</dbReference>
<evidence type="ECO:0000259" key="1">
    <source>
        <dbReference type="PROSITE" id="PS50995"/>
    </source>
</evidence>
<sequence>MTEGHTVKENAKERLKSATLYEDMGFLLTRSRAVWVARDRAFFAEFGLNGRLYAVLSLAASGENPTQRELADFLRLDASQIVALIDDLEQRGYVERRSSPTDRRTNIIVATDAGRQVHGEARAAARDGEQSMGPSLNAEDRATLLALLQRVAFEE</sequence>
<reference evidence="2 3" key="1">
    <citation type="submission" date="2020-08" db="EMBL/GenBank/DDBJ databases">
        <title>Sequencing the genomes of 1000 actinobacteria strains.</title>
        <authorList>
            <person name="Klenk H.-P."/>
        </authorList>
    </citation>
    <scope>NUCLEOTIDE SEQUENCE [LARGE SCALE GENOMIC DNA]</scope>
    <source>
        <strain evidence="2 3">DSM 12511</strain>
    </source>
</reference>
<accession>A0A7X0FSS1</accession>
<feature type="domain" description="HTH marR-type" evidence="1">
    <location>
        <begin position="21"/>
        <end position="153"/>
    </location>
</feature>
<keyword evidence="2" id="KW-0238">DNA-binding</keyword>
<dbReference type="Gene3D" id="1.10.10.10">
    <property type="entry name" value="Winged helix-like DNA-binding domain superfamily/Winged helix DNA-binding domain"/>
    <property type="match status" value="1"/>
</dbReference>
<evidence type="ECO:0000313" key="2">
    <source>
        <dbReference type="EMBL" id="MBB6393042.1"/>
    </source>
</evidence>
<dbReference type="SUPFAM" id="SSF46785">
    <property type="entry name" value="Winged helix' DNA-binding domain"/>
    <property type="match status" value="1"/>
</dbReference>
<proteinExistence type="predicted"/>
<dbReference type="InterPro" id="IPR039422">
    <property type="entry name" value="MarR/SlyA-like"/>
</dbReference>
<dbReference type="InterPro" id="IPR036388">
    <property type="entry name" value="WH-like_DNA-bd_sf"/>
</dbReference>
<comment type="caution">
    <text evidence="2">The sequence shown here is derived from an EMBL/GenBank/DDBJ whole genome shotgun (WGS) entry which is preliminary data.</text>
</comment>
<evidence type="ECO:0000313" key="3">
    <source>
        <dbReference type="Proteomes" id="UP000537775"/>
    </source>
</evidence>
<dbReference type="PANTHER" id="PTHR33164">
    <property type="entry name" value="TRANSCRIPTIONAL REGULATOR, MARR FAMILY"/>
    <property type="match status" value="1"/>
</dbReference>
<dbReference type="EMBL" id="JACHML010000001">
    <property type="protein sequence ID" value="MBB6393042.1"/>
    <property type="molecule type" value="Genomic_DNA"/>
</dbReference>
<keyword evidence="3" id="KW-1185">Reference proteome</keyword>
<dbReference type="AlphaFoldDB" id="A0A7X0FSS1"/>
<name>A0A7X0FSS1_9MICO</name>
<protein>
    <submittedName>
        <fullName evidence="2">DNA-binding MarR family transcriptional regulator</fullName>
    </submittedName>
</protein>
<dbReference type="InterPro" id="IPR036390">
    <property type="entry name" value="WH_DNA-bd_sf"/>
</dbReference>
<dbReference type="GO" id="GO:0003677">
    <property type="term" value="F:DNA binding"/>
    <property type="evidence" value="ECO:0007669"/>
    <property type="project" value="UniProtKB-KW"/>
</dbReference>
<dbReference type="Pfam" id="PF12802">
    <property type="entry name" value="MarR_2"/>
    <property type="match status" value="1"/>
</dbReference>